<sequence>MVTACLAIVLSAPVIWADFRGKDSTIRLKLLNGYSDSQILQGIGVQSVVLAKMSTLFLMFVNLALSSVSGVYLALSSVSGVYLALSSVSGLEDDTLPIAGVWQVDGSGAPSNICLKLNDQEEKTRGFVQLVSMLLLLFTVSVVEIHRGEIELNPRLGHSFQPNPFFGSQTNLKQGDGRSGNRI</sequence>
<keyword evidence="1" id="KW-0472">Membrane</keyword>
<proteinExistence type="predicted"/>
<feature type="chain" id="PRO_5034395811" evidence="2">
    <location>
        <begin position="18"/>
        <end position="183"/>
    </location>
</feature>
<dbReference type="OrthoDB" id="5414615at2759"/>
<name>A0A8H4PNW3_9HYPO</name>
<feature type="signal peptide" evidence="2">
    <location>
        <begin position="1"/>
        <end position="17"/>
    </location>
</feature>
<feature type="transmembrane region" description="Helical" evidence="1">
    <location>
        <begin position="126"/>
        <end position="145"/>
    </location>
</feature>
<dbReference type="EMBL" id="JAAVMX010000005">
    <property type="protein sequence ID" value="KAF4507624.1"/>
    <property type="molecule type" value="Genomic_DNA"/>
</dbReference>
<evidence type="ECO:0000256" key="1">
    <source>
        <dbReference type="SAM" id="Phobius"/>
    </source>
</evidence>
<reference evidence="3 4" key="1">
    <citation type="journal article" date="2020" name="Genome Biol. Evol.">
        <title>A new high-quality draft genome assembly of the Chinese cordyceps Ophiocordyceps sinensis.</title>
        <authorList>
            <person name="Shu R."/>
            <person name="Zhang J."/>
            <person name="Meng Q."/>
            <person name="Zhang H."/>
            <person name="Zhou G."/>
            <person name="Li M."/>
            <person name="Wu P."/>
            <person name="Zhao Y."/>
            <person name="Chen C."/>
            <person name="Qin Q."/>
        </authorList>
    </citation>
    <scope>NUCLEOTIDE SEQUENCE [LARGE SCALE GENOMIC DNA]</scope>
    <source>
        <strain evidence="3 4">IOZ07</strain>
    </source>
</reference>
<keyword evidence="4" id="KW-1185">Reference proteome</keyword>
<keyword evidence="2" id="KW-0732">Signal</keyword>
<evidence type="ECO:0000313" key="3">
    <source>
        <dbReference type="EMBL" id="KAF4507624.1"/>
    </source>
</evidence>
<evidence type="ECO:0000313" key="4">
    <source>
        <dbReference type="Proteomes" id="UP000557566"/>
    </source>
</evidence>
<gene>
    <name evidence="3" type="ORF">G6O67_004103</name>
</gene>
<keyword evidence="1" id="KW-0812">Transmembrane</keyword>
<organism evidence="3 4">
    <name type="scientific">Ophiocordyceps sinensis</name>
    <dbReference type="NCBI Taxonomy" id="72228"/>
    <lineage>
        <taxon>Eukaryota</taxon>
        <taxon>Fungi</taxon>
        <taxon>Dikarya</taxon>
        <taxon>Ascomycota</taxon>
        <taxon>Pezizomycotina</taxon>
        <taxon>Sordariomycetes</taxon>
        <taxon>Hypocreomycetidae</taxon>
        <taxon>Hypocreales</taxon>
        <taxon>Ophiocordycipitaceae</taxon>
        <taxon>Ophiocordyceps</taxon>
    </lineage>
</organism>
<evidence type="ECO:0000256" key="2">
    <source>
        <dbReference type="SAM" id="SignalP"/>
    </source>
</evidence>
<dbReference type="AlphaFoldDB" id="A0A8H4PNW3"/>
<keyword evidence="1" id="KW-1133">Transmembrane helix</keyword>
<comment type="caution">
    <text evidence="3">The sequence shown here is derived from an EMBL/GenBank/DDBJ whole genome shotgun (WGS) entry which is preliminary data.</text>
</comment>
<protein>
    <submittedName>
        <fullName evidence="3">Uncharacterized protein</fullName>
    </submittedName>
</protein>
<accession>A0A8H4PNW3</accession>
<dbReference type="Proteomes" id="UP000557566">
    <property type="component" value="Unassembled WGS sequence"/>
</dbReference>